<name>A0ABR6WAD7_9BACT</name>
<feature type="domain" description="Class II aldolase/adducin N-terminal" evidence="3">
    <location>
        <begin position="381"/>
        <end position="562"/>
    </location>
</feature>
<dbReference type="InterPro" id="IPR001303">
    <property type="entry name" value="Aldolase_II/adducin_N"/>
</dbReference>
<organism evidence="4 5">
    <name type="scientific">Spirosoma utsteinense</name>
    <dbReference type="NCBI Taxonomy" id="2585773"/>
    <lineage>
        <taxon>Bacteria</taxon>
        <taxon>Pseudomonadati</taxon>
        <taxon>Bacteroidota</taxon>
        <taxon>Cytophagia</taxon>
        <taxon>Cytophagales</taxon>
        <taxon>Cytophagaceae</taxon>
        <taxon>Spirosoma</taxon>
    </lineage>
</organism>
<dbReference type="EMBL" id="VFIA01000020">
    <property type="protein sequence ID" value="MBC3792850.1"/>
    <property type="molecule type" value="Genomic_DNA"/>
</dbReference>
<gene>
    <name evidence="4" type="ORF">FH603_3364</name>
</gene>
<evidence type="ECO:0000313" key="5">
    <source>
        <dbReference type="Proteomes" id="UP000700732"/>
    </source>
</evidence>
<dbReference type="SUPFAM" id="SSF51197">
    <property type="entry name" value="Clavaminate synthase-like"/>
    <property type="match status" value="1"/>
</dbReference>
<sequence>MIQNKMGLKSLLNAKPVSVAVAAQPAVSFLYLNLDRGNVAVFQANEPIALKDWILTNKTLVDRTYAKEGLLLFRGFDVAGNQAFQDTTALLSNELMDYTEPSTPRSKVADKVYTSTEYPKDQYIPMHNEHSYSNHWPQKVWFYCAQPAELGGETPISDSRRVYQLIDPAICEEFERKGVMYVRNFSEGLDLPWQQVFQTEDKAQVEAYCEKAGIAYEWKKDGNLRTRQVCQATFVDPHTQEKVWFNQAHLFHLSSLDSSVQEFLIDQCGIDNVPRNSCFGDGTCIPDRYLEAIRDAYQRTQLIFSWEKSDMLMVNNVLFAHGRHPFSGPRKVMVAMAEPYHHRSAASDNGATEVVAETRKETARFFINKSSDSQDHQVLKYKLAAAYRIMVTENLDEGGISGHITMRVPDQPNAFWVNPFGLLAEEVTPENLIKVDKSGKVLEGDYPVNTAGFCIHAAIHEAWPDLNCVAHTHSPWGTLFSATGLPIKPIDQNCCLFFENHVLYEHYNGPVNNPEEGQNLAEALAGMDVAILRNHGTITGGGSIEAAIIRMVAIERAYRLNFLALEHNNMHLITDDVARLTREWIGNAIGFAVEFNALLRKVEKIYPDFRQFKPSAL</sequence>
<dbReference type="PANTHER" id="PTHR10672">
    <property type="entry name" value="ADDUCIN"/>
    <property type="match status" value="1"/>
</dbReference>
<protein>
    <submittedName>
        <fullName evidence="4">Ribulose-5-phosphate 4-epimerase/fuculose-1-phosphate aldolase</fullName>
    </submittedName>
</protein>
<dbReference type="InterPro" id="IPR003819">
    <property type="entry name" value="TauD/TfdA-like"/>
</dbReference>
<comment type="caution">
    <text evidence="4">The sequence shown here is derived from an EMBL/GenBank/DDBJ whole genome shotgun (WGS) entry which is preliminary data.</text>
</comment>
<dbReference type="InterPro" id="IPR036409">
    <property type="entry name" value="Aldolase_II/adducin_N_sf"/>
</dbReference>
<dbReference type="SMART" id="SM01007">
    <property type="entry name" value="Aldolase_II"/>
    <property type="match status" value="1"/>
</dbReference>
<keyword evidence="1" id="KW-0560">Oxidoreductase</keyword>
<dbReference type="Pfam" id="PF00596">
    <property type="entry name" value="Aldolase_II"/>
    <property type="match status" value="1"/>
</dbReference>
<reference evidence="4 5" key="1">
    <citation type="submission" date="2019-06" db="EMBL/GenBank/DDBJ databases">
        <title>Spirosoma utsteinense sp. nov. isolated from Antarctic ice-free soils.</title>
        <authorList>
            <person name="Tahon G."/>
        </authorList>
    </citation>
    <scope>NUCLEOTIDE SEQUENCE [LARGE SCALE GENOMIC DNA]</scope>
    <source>
        <strain evidence="4 5">LMG 31447</strain>
    </source>
</reference>
<dbReference type="Gene3D" id="3.60.130.10">
    <property type="entry name" value="Clavaminate synthase-like"/>
    <property type="match status" value="1"/>
</dbReference>
<dbReference type="InterPro" id="IPR042098">
    <property type="entry name" value="TauD-like_sf"/>
</dbReference>
<comment type="similarity">
    <text evidence="2">Belongs to the aldolase class II family.</text>
</comment>
<dbReference type="RefSeq" id="WP_186738609.1">
    <property type="nucleotide sequence ID" value="NZ_VFIA01000020.1"/>
</dbReference>
<evidence type="ECO:0000256" key="1">
    <source>
        <dbReference type="ARBA" id="ARBA00023002"/>
    </source>
</evidence>
<keyword evidence="5" id="KW-1185">Reference proteome</keyword>
<evidence type="ECO:0000256" key="2">
    <source>
        <dbReference type="ARBA" id="ARBA00037961"/>
    </source>
</evidence>
<evidence type="ECO:0000259" key="3">
    <source>
        <dbReference type="SMART" id="SM01007"/>
    </source>
</evidence>
<dbReference type="InterPro" id="IPR051017">
    <property type="entry name" value="Aldolase-II_Adducin_sf"/>
</dbReference>
<dbReference type="Pfam" id="PF02668">
    <property type="entry name" value="TauD"/>
    <property type="match status" value="1"/>
</dbReference>
<dbReference type="Gene3D" id="3.40.225.10">
    <property type="entry name" value="Class II aldolase/adducin N-terminal domain"/>
    <property type="match status" value="1"/>
</dbReference>
<proteinExistence type="inferred from homology"/>
<accession>A0ABR6WAD7</accession>
<dbReference type="Proteomes" id="UP000700732">
    <property type="component" value="Unassembled WGS sequence"/>
</dbReference>
<dbReference type="SUPFAM" id="SSF53639">
    <property type="entry name" value="AraD/HMP-PK domain-like"/>
    <property type="match status" value="1"/>
</dbReference>
<evidence type="ECO:0000313" key="4">
    <source>
        <dbReference type="EMBL" id="MBC3792850.1"/>
    </source>
</evidence>
<dbReference type="PANTHER" id="PTHR10672:SF3">
    <property type="entry name" value="PROTEIN HU-LI TAI SHAO"/>
    <property type="match status" value="1"/>
</dbReference>